<sequence>MWSITCPSDSCPLCLQYRALRAVAWRHIHRPYSDSGHLACFYAGSLLDEFLRFLRMACHSPTLINEFMKLSIRCSDFLDHFRKRTETFERDYSISGAKIIDLCYDLLKKHERMTPHEQAVTVNGTECHIEADYR</sequence>
<proteinExistence type="predicted"/>
<organism evidence="1 2">
    <name type="scientific">Zootermopsis nevadensis</name>
    <name type="common">Dampwood termite</name>
    <dbReference type="NCBI Taxonomy" id="136037"/>
    <lineage>
        <taxon>Eukaryota</taxon>
        <taxon>Metazoa</taxon>
        <taxon>Ecdysozoa</taxon>
        <taxon>Arthropoda</taxon>
        <taxon>Hexapoda</taxon>
        <taxon>Insecta</taxon>
        <taxon>Pterygota</taxon>
        <taxon>Neoptera</taxon>
        <taxon>Polyneoptera</taxon>
        <taxon>Dictyoptera</taxon>
        <taxon>Blattodea</taxon>
        <taxon>Blattoidea</taxon>
        <taxon>Termitoidae</taxon>
        <taxon>Termopsidae</taxon>
        <taxon>Zootermopsis</taxon>
    </lineage>
</organism>
<gene>
    <name evidence="1" type="ORF">L798_14414</name>
</gene>
<evidence type="ECO:0000313" key="1">
    <source>
        <dbReference type="EMBL" id="KDR11503.1"/>
    </source>
</evidence>
<dbReference type="Proteomes" id="UP000027135">
    <property type="component" value="Unassembled WGS sequence"/>
</dbReference>
<name>A0A067QS00_ZOONE</name>
<dbReference type="EMBL" id="KK853094">
    <property type="protein sequence ID" value="KDR11503.1"/>
    <property type="molecule type" value="Genomic_DNA"/>
</dbReference>
<dbReference type="InParanoid" id="A0A067QS00"/>
<evidence type="ECO:0000313" key="2">
    <source>
        <dbReference type="Proteomes" id="UP000027135"/>
    </source>
</evidence>
<keyword evidence="2" id="KW-1185">Reference proteome</keyword>
<accession>A0A067QS00</accession>
<reference evidence="1 2" key="1">
    <citation type="journal article" date="2014" name="Nat. Commun.">
        <title>Molecular traces of alternative social organization in a termite genome.</title>
        <authorList>
            <person name="Terrapon N."/>
            <person name="Li C."/>
            <person name="Robertson H.M."/>
            <person name="Ji L."/>
            <person name="Meng X."/>
            <person name="Booth W."/>
            <person name="Chen Z."/>
            <person name="Childers C.P."/>
            <person name="Glastad K.M."/>
            <person name="Gokhale K."/>
            <person name="Gowin J."/>
            <person name="Gronenberg W."/>
            <person name="Hermansen R.A."/>
            <person name="Hu H."/>
            <person name="Hunt B.G."/>
            <person name="Huylmans A.K."/>
            <person name="Khalil S.M."/>
            <person name="Mitchell R.D."/>
            <person name="Munoz-Torres M.C."/>
            <person name="Mustard J.A."/>
            <person name="Pan H."/>
            <person name="Reese J.T."/>
            <person name="Scharf M.E."/>
            <person name="Sun F."/>
            <person name="Vogel H."/>
            <person name="Xiao J."/>
            <person name="Yang W."/>
            <person name="Yang Z."/>
            <person name="Yang Z."/>
            <person name="Zhou J."/>
            <person name="Zhu J."/>
            <person name="Brent C.S."/>
            <person name="Elsik C.G."/>
            <person name="Goodisman M.A."/>
            <person name="Liberles D.A."/>
            <person name="Roe R.M."/>
            <person name="Vargo E.L."/>
            <person name="Vilcinskas A."/>
            <person name="Wang J."/>
            <person name="Bornberg-Bauer E."/>
            <person name="Korb J."/>
            <person name="Zhang G."/>
            <person name="Liebig J."/>
        </authorList>
    </citation>
    <scope>NUCLEOTIDE SEQUENCE [LARGE SCALE GENOMIC DNA]</scope>
    <source>
        <tissue evidence="1">Whole organism</tissue>
    </source>
</reference>
<dbReference type="AlphaFoldDB" id="A0A067QS00"/>
<protein>
    <submittedName>
        <fullName evidence="1">Uncharacterized protein</fullName>
    </submittedName>
</protein>